<evidence type="ECO:0000313" key="2">
    <source>
        <dbReference type="Proteomes" id="UP001638806"/>
    </source>
</evidence>
<gene>
    <name evidence="1" type="ORF">ACCO45_009928</name>
</gene>
<sequence length="550" mass="61894">MGSPSGLAYAQVAKKQHTALLATKYACHTVQAQPSQPVPVIGTLVAADNSAQVTELPSHTDARGELRFDTPTGARQWRAKSDPIPSRIQCADTQEPRRTQMDNTKSAGKQINDHMTKTGAKQKCVTDPARIGLSEAPVPSVNIWLQRRDRQSTAAKPATATAEGAISVDMTFALTECFKDTMEPNLYHFRARNGEKQLRKTEKDAKAIRSERLFPIDGSSSWPTPMKKEKERLAGNFNPHDNTGPQAVTSQIKQRHKQKWVTYDYVPSVKFEIQIPPLCRSKPRRDAQSTSFASPSDGTSSRDRAETTSLLSARTRFLMDASNAKGQKRTQCKIPGAKIGDPASLHAARESAATDLRKGPFECRPYGYRSMRRGQSIDSVDSQLHYDSFASASGPNMKQECHHSPPDGRTPKYMFAPRANIRGKTQLKPGYYVTSQGSIMPFSPPLYWHNIILQQLKNQIEYYFSIENLCKDIYLRKRMDNQGFVDLHFVATFKRMRELTTDMDVIRAACEASTEVEYIVCENASERLRRRSHWQAFVLPREHDDELRPT</sequence>
<proteinExistence type="predicted"/>
<comment type="caution">
    <text evidence="1">The sequence shown here is derived from an EMBL/GenBank/DDBJ whole genome shotgun (WGS) entry which is preliminary data.</text>
</comment>
<reference evidence="1" key="1">
    <citation type="submission" date="2024-12" db="EMBL/GenBank/DDBJ databases">
        <title>Comparative genomics and development of molecular markers within Purpureocillium lilacinum and among Purpureocillium species.</title>
        <authorList>
            <person name="Yeh Z.-Y."/>
            <person name="Ni N.-T."/>
            <person name="Lo P.-H."/>
            <person name="Mushyakhwo K."/>
            <person name="Lin C.-F."/>
            <person name="Nai Y.-S."/>
        </authorList>
    </citation>
    <scope>NUCLEOTIDE SEQUENCE</scope>
    <source>
        <strain evidence="1">NCHU-NPUST-175</strain>
    </source>
</reference>
<protein>
    <submittedName>
        <fullName evidence="1">Uncharacterized protein</fullName>
    </submittedName>
</protein>
<organism evidence="1 2">
    <name type="scientific">Purpureocillium lilacinum</name>
    <name type="common">Paecilomyces lilacinus</name>
    <dbReference type="NCBI Taxonomy" id="33203"/>
    <lineage>
        <taxon>Eukaryota</taxon>
        <taxon>Fungi</taxon>
        <taxon>Dikarya</taxon>
        <taxon>Ascomycota</taxon>
        <taxon>Pezizomycotina</taxon>
        <taxon>Sordariomycetes</taxon>
        <taxon>Hypocreomycetidae</taxon>
        <taxon>Hypocreales</taxon>
        <taxon>Ophiocordycipitaceae</taxon>
        <taxon>Purpureocillium</taxon>
    </lineage>
</organism>
<accession>A0ACC4DGC3</accession>
<evidence type="ECO:0000313" key="1">
    <source>
        <dbReference type="EMBL" id="KAL3954365.1"/>
    </source>
</evidence>
<name>A0ACC4DGC3_PURLI</name>
<dbReference type="Proteomes" id="UP001638806">
    <property type="component" value="Unassembled WGS sequence"/>
</dbReference>
<dbReference type="EMBL" id="JBGNUJ010000010">
    <property type="protein sequence ID" value="KAL3954365.1"/>
    <property type="molecule type" value="Genomic_DNA"/>
</dbReference>
<keyword evidence="2" id="KW-1185">Reference proteome</keyword>